<dbReference type="GO" id="GO:0042274">
    <property type="term" value="P:ribosomal small subunit biogenesis"/>
    <property type="evidence" value="ECO:0007669"/>
    <property type="project" value="UniProtKB-UniRule"/>
</dbReference>
<dbReference type="RefSeq" id="WP_090826878.1">
    <property type="nucleotide sequence ID" value="NZ_FOBH01000001.1"/>
</dbReference>
<dbReference type="Proteomes" id="UP000198620">
    <property type="component" value="Unassembled WGS sequence"/>
</dbReference>
<keyword evidence="1 3" id="KW-0547">Nucleotide-binding</keyword>
<dbReference type="OrthoDB" id="9809485at2"/>
<dbReference type="InterPro" id="IPR030378">
    <property type="entry name" value="G_CP_dom"/>
</dbReference>
<evidence type="ECO:0000259" key="4">
    <source>
        <dbReference type="PROSITE" id="PS50936"/>
    </source>
</evidence>
<dbReference type="AlphaFoldDB" id="A0A1H7H3B8"/>
<feature type="binding site" evidence="3">
    <location>
        <position position="220"/>
    </location>
    <ligand>
        <name>Zn(2+)</name>
        <dbReference type="ChEBI" id="CHEBI:29105"/>
    </ligand>
</feature>
<dbReference type="EC" id="3.6.1.-" evidence="3"/>
<keyword evidence="3" id="KW-0699">rRNA-binding</keyword>
<evidence type="ECO:0000313" key="7">
    <source>
        <dbReference type="Proteomes" id="UP000198620"/>
    </source>
</evidence>
<dbReference type="GO" id="GO:0005525">
    <property type="term" value="F:GTP binding"/>
    <property type="evidence" value="ECO:0007669"/>
    <property type="project" value="UniProtKB-UniRule"/>
</dbReference>
<feature type="binding site" evidence="3">
    <location>
        <position position="225"/>
    </location>
    <ligand>
        <name>Zn(2+)</name>
        <dbReference type="ChEBI" id="CHEBI:29105"/>
    </ligand>
</feature>
<dbReference type="PROSITE" id="PS51721">
    <property type="entry name" value="G_CP"/>
    <property type="match status" value="1"/>
</dbReference>
<proteinExistence type="inferred from homology"/>
<keyword evidence="3" id="KW-0378">Hydrolase</keyword>
<dbReference type="PANTHER" id="PTHR32120">
    <property type="entry name" value="SMALL RIBOSOMAL SUBUNIT BIOGENESIS GTPASE RSGA"/>
    <property type="match status" value="1"/>
</dbReference>
<reference evidence="6 7" key="1">
    <citation type="submission" date="2016-10" db="EMBL/GenBank/DDBJ databases">
        <authorList>
            <person name="de Groot N.N."/>
        </authorList>
    </citation>
    <scope>NUCLEOTIDE SEQUENCE [LARGE SCALE GENOMIC DNA]</scope>
    <source>
        <strain evidence="6 7">Nv1</strain>
    </source>
</reference>
<dbReference type="Gene3D" id="1.10.40.50">
    <property type="entry name" value="Probable gtpase engc, domain 3"/>
    <property type="match status" value="1"/>
</dbReference>
<keyword evidence="3" id="KW-0963">Cytoplasm</keyword>
<dbReference type="STRING" id="1233.SAMN05216387_101459"/>
<comment type="function">
    <text evidence="3">One of several proteins that assist in the late maturation steps of the functional core of the 30S ribosomal subunit. Helps release RbfA from mature subunits. May play a role in the assembly of ribosomal proteins into the subunit. Circularly permuted GTPase that catalyzes slow GTP hydrolysis, GTPase activity is stimulated by the 30S ribosomal subunit.</text>
</comment>
<dbReference type="PROSITE" id="PS50936">
    <property type="entry name" value="ENGC_GTPASE"/>
    <property type="match status" value="1"/>
</dbReference>
<accession>A0A1H7H3B8</accession>
<feature type="domain" description="CP-type G" evidence="5">
    <location>
        <begin position="43"/>
        <end position="196"/>
    </location>
</feature>
<keyword evidence="3" id="KW-0479">Metal-binding</keyword>
<organism evidence="6 7">
    <name type="scientific">Nitrosovibrio tenuis</name>
    <dbReference type="NCBI Taxonomy" id="1233"/>
    <lineage>
        <taxon>Bacteria</taxon>
        <taxon>Pseudomonadati</taxon>
        <taxon>Pseudomonadota</taxon>
        <taxon>Betaproteobacteria</taxon>
        <taxon>Nitrosomonadales</taxon>
        <taxon>Nitrosomonadaceae</taxon>
        <taxon>Nitrosovibrio</taxon>
    </lineage>
</organism>
<name>A0A1H7H3B8_9PROT</name>
<comment type="similarity">
    <text evidence="3">Belongs to the TRAFAC class YlqF/YawG GTPase family. RsgA subfamily.</text>
</comment>
<keyword evidence="2 3" id="KW-0342">GTP-binding</keyword>
<feature type="binding site" evidence="3">
    <location>
        <begin position="138"/>
        <end position="146"/>
    </location>
    <ligand>
        <name>GTP</name>
        <dbReference type="ChEBI" id="CHEBI:37565"/>
    </ligand>
</feature>
<keyword evidence="7" id="KW-1185">Reference proteome</keyword>
<feature type="domain" description="EngC GTPase" evidence="4">
    <location>
        <begin position="49"/>
        <end position="194"/>
    </location>
</feature>
<gene>
    <name evidence="3" type="primary">rsgA</name>
    <name evidence="6" type="ORF">SAMN05216387_101459</name>
</gene>
<dbReference type="GO" id="GO:0005737">
    <property type="term" value="C:cytoplasm"/>
    <property type="evidence" value="ECO:0007669"/>
    <property type="project" value="UniProtKB-SubCell"/>
</dbReference>
<dbReference type="GO" id="GO:0019843">
    <property type="term" value="F:rRNA binding"/>
    <property type="evidence" value="ECO:0007669"/>
    <property type="project" value="UniProtKB-KW"/>
</dbReference>
<comment type="cofactor">
    <cofactor evidence="3">
        <name>Zn(2+)</name>
        <dbReference type="ChEBI" id="CHEBI:29105"/>
    </cofactor>
    <text evidence="3">Binds 1 zinc ion per subunit.</text>
</comment>
<dbReference type="Gene3D" id="3.40.50.300">
    <property type="entry name" value="P-loop containing nucleotide triphosphate hydrolases"/>
    <property type="match status" value="1"/>
</dbReference>
<sequence length="263" mass="28656">MRGKKGGVACGDQVEIQLTGSGQGVIERILPRSTLLYRSDAYREKLIAANATQIIIVVAGVPGFSEELINRCLAAAESQRLKLLIVLNKADIVQPTHAAATKLALYRELGYTLLELSAKFDAAPLLPYLRGQLSVLIGQSGMGKSTLINTLIPEAECATAAISVALDTGRHTTTYARLYELDEHSGIIDSPGLQEFGLHQLNGEELAWGFIEFRPYIGQCRFTDCRHMHEPDCALAQAVREEKISARRLVFYQKLAASSAAIS</sequence>
<evidence type="ECO:0000313" key="6">
    <source>
        <dbReference type="EMBL" id="SEK44728.1"/>
    </source>
</evidence>
<feature type="binding site" evidence="3">
    <location>
        <position position="227"/>
    </location>
    <ligand>
        <name>Zn(2+)</name>
        <dbReference type="ChEBI" id="CHEBI:29105"/>
    </ligand>
</feature>
<keyword evidence="3" id="KW-0694">RNA-binding</keyword>
<dbReference type="HAMAP" id="MF_01820">
    <property type="entry name" value="GTPase_RsgA"/>
    <property type="match status" value="1"/>
</dbReference>
<keyword evidence="3" id="KW-0690">Ribosome biogenesis</keyword>
<evidence type="ECO:0000256" key="2">
    <source>
        <dbReference type="ARBA" id="ARBA00023134"/>
    </source>
</evidence>
<dbReference type="Pfam" id="PF03193">
    <property type="entry name" value="RsgA_GTPase"/>
    <property type="match status" value="1"/>
</dbReference>
<dbReference type="NCBIfam" id="TIGR00157">
    <property type="entry name" value="ribosome small subunit-dependent GTPase A"/>
    <property type="match status" value="1"/>
</dbReference>
<comment type="subcellular location">
    <subcellularLocation>
        <location evidence="3">Cytoplasm</location>
    </subcellularLocation>
</comment>
<comment type="subunit">
    <text evidence="3">Monomer. Associates with 30S ribosomal subunit, binds 16S rRNA.</text>
</comment>
<feature type="binding site" evidence="3">
    <location>
        <begin position="88"/>
        <end position="91"/>
    </location>
    <ligand>
        <name>GTP</name>
        <dbReference type="ChEBI" id="CHEBI:37565"/>
    </ligand>
</feature>
<dbReference type="InterPro" id="IPR004881">
    <property type="entry name" value="Ribosome_biogen_GTPase_RsgA"/>
</dbReference>
<keyword evidence="3" id="KW-0862">Zinc</keyword>
<dbReference type="GO" id="GO:0046872">
    <property type="term" value="F:metal ion binding"/>
    <property type="evidence" value="ECO:0007669"/>
    <property type="project" value="UniProtKB-KW"/>
</dbReference>
<evidence type="ECO:0000259" key="5">
    <source>
        <dbReference type="PROSITE" id="PS51721"/>
    </source>
</evidence>
<feature type="binding site" evidence="3">
    <location>
        <position position="233"/>
    </location>
    <ligand>
        <name>Zn(2+)</name>
        <dbReference type="ChEBI" id="CHEBI:29105"/>
    </ligand>
</feature>
<dbReference type="PANTHER" id="PTHR32120:SF11">
    <property type="entry name" value="SMALL RIBOSOMAL SUBUNIT BIOGENESIS GTPASE RSGA 1, MITOCHONDRIAL-RELATED"/>
    <property type="match status" value="1"/>
</dbReference>
<dbReference type="CDD" id="cd01854">
    <property type="entry name" value="YjeQ_EngC"/>
    <property type="match status" value="1"/>
</dbReference>
<dbReference type="GO" id="GO:0003924">
    <property type="term" value="F:GTPase activity"/>
    <property type="evidence" value="ECO:0007669"/>
    <property type="project" value="UniProtKB-UniRule"/>
</dbReference>
<dbReference type="SUPFAM" id="SSF52540">
    <property type="entry name" value="P-loop containing nucleoside triphosphate hydrolases"/>
    <property type="match status" value="1"/>
</dbReference>
<evidence type="ECO:0000256" key="3">
    <source>
        <dbReference type="HAMAP-Rule" id="MF_01820"/>
    </source>
</evidence>
<protein>
    <recommendedName>
        <fullName evidence="3">Small ribosomal subunit biogenesis GTPase RsgA</fullName>
        <ecNumber evidence="3">3.6.1.-</ecNumber>
    </recommendedName>
</protein>
<dbReference type="InterPro" id="IPR010914">
    <property type="entry name" value="RsgA_GTPase_dom"/>
</dbReference>
<dbReference type="InterPro" id="IPR027417">
    <property type="entry name" value="P-loop_NTPase"/>
</dbReference>
<evidence type="ECO:0000256" key="1">
    <source>
        <dbReference type="ARBA" id="ARBA00022741"/>
    </source>
</evidence>
<dbReference type="EMBL" id="FOBH01000001">
    <property type="protein sequence ID" value="SEK44728.1"/>
    <property type="molecule type" value="Genomic_DNA"/>
</dbReference>